<dbReference type="AlphaFoldDB" id="X1U5V3"/>
<comment type="caution">
    <text evidence="1">The sequence shown here is derived from an EMBL/GenBank/DDBJ whole genome shotgun (WGS) entry which is preliminary data.</text>
</comment>
<feature type="non-terminal residue" evidence="1">
    <location>
        <position position="43"/>
    </location>
</feature>
<evidence type="ECO:0000313" key="1">
    <source>
        <dbReference type="EMBL" id="GAI87689.1"/>
    </source>
</evidence>
<gene>
    <name evidence="1" type="ORF">S12H4_13229</name>
</gene>
<accession>X1U5V3</accession>
<dbReference type="SUPFAM" id="SSF53659">
    <property type="entry name" value="Isocitrate/Isopropylmalate dehydrogenase-like"/>
    <property type="match status" value="1"/>
</dbReference>
<dbReference type="EMBL" id="BARW01006298">
    <property type="protein sequence ID" value="GAI87689.1"/>
    <property type="molecule type" value="Genomic_DNA"/>
</dbReference>
<sequence length="43" mass="4779">MKKIIAVLKGDACGPEVTEEGLKILRIISDYTELELEFQDTPA</sequence>
<protein>
    <submittedName>
        <fullName evidence="1">Uncharacterized protein</fullName>
    </submittedName>
</protein>
<dbReference type="Gene3D" id="3.40.718.10">
    <property type="entry name" value="Isopropylmalate Dehydrogenase"/>
    <property type="match status" value="1"/>
</dbReference>
<name>X1U5V3_9ZZZZ</name>
<organism evidence="1">
    <name type="scientific">marine sediment metagenome</name>
    <dbReference type="NCBI Taxonomy" id="412755"/>
    <lineage>
        <taxon>unclassified sequences</taxon>
        <taxon>metagenomes</taxon>
        <taxon>ecological metagenomes</taxon>
    </lineage>
</organism>
<proteinExistence type="predicted"/>
<reference evidence="1" key="1">
    <citation type="journal article" date="2014" name="Front. Microbiol.">
        <title>High frequency of phylogenetically diverse reductive dehalogenase-homologous genes in deep subseafloor sedimentary metagenomes.</title>
        <authorList>
            <person name="Kawai M."/>
            <person name="Futagami T."/>
            <person name="Toyoda A."/>
            <person name="Takaki Y."/>
            <person name="Nishi S."/>
            <person name="Hori S."/>
            <person name="Arai W."/>
            <person name="Tsubouchi T."/>
            <person name="Morono Y."/>
            <person name="Uchiyama I."/>
            <person name="Ito T."/>
            <person name="Fujiyama A."/>
            <person name="Inagaki F."/>
            <person name="Takami H."/>
        </authorList>
    </citation>
    <scope>NUCLEOTIDE SEQUENCE</scope>
    <source>
        <strain evidence="1">Expedition CK06-06</strain>
    </source>
</reference>